<name>A0ABU2L7F5_9ACTN</name>
<evidence type="ECO:0000313" key="2">
    <source>
        <dbReference type="Proteomes" id="UP001183388"/>
    </source>
</evidence>
<gene>
    <name evidence="1" type="ORF">RM780_11115</name>
</gene>
<organism evidence="1 2">
    <name type="scientific">Streptomyces boetiae</name>
    <dbReference type="NCBI Taxonomy" id="3075541"/>
    <lineage>
        <taxon>Bacteria</taxon>
        <taxon>Bacillati</taxon>
        <taxon>Actinomycetota</taxon>
        <taxon>Actinomycetes</taxon>
        <taxon>Kitasatosporales</taxon>
        <taxon>Streptomycetaceae</taxon>
        <taxon>Streptomyces</taxon>
    </lineage>
</organism>
<protein>
    <submittedName>
        <fullName evidence="1">Uncharacterized protein</fullName>
    </submittedName>
</protein>
<keyword evidence="2" id="KW-1185">Reference proteome</keyword>
<comment type="caution">
    <text evidence="1">The sequence shown here is derived from an EMBL/GenBank/DDBJ whole genome shotgun (WGS) entry which is preliminary data.</text>
</comment>
<evidence type="ECO:0000313" key="1">
    <source>
        <dbReference type="EMBL" id="MDT0307510.1"/>
    </source>
</evidence>
<dbReference type="RefSeq" id="WP_311630459.1">
    <property type="nucleotide sequence ID" value="NZ_JAVREN010000012.1"/>
</dbReference>
<sequence length="71" mass="8252">MEQAAFPADLLRHQREWYRTYQALAAASHPLAYTALRRRLTWLSARIAYHPYWSQRRPAARADLSALARAA</sequence>
<reference evidence="2" key="1">
    <citation type="submission" date="2023-07" db="EMBL/GenBank/DDBJ databases">
        <title>30 novel species of actinomycetes from the DSMZ collection.</title>
        <authorList>
            <person name="Nouioui I."/>
        </authorList>
    </citation>
    <scope>NUCLEOTIDE SEQUENCE [LARGE SCALE GENOMIC DNA]</scope>
    <source>
        <strain evidence="2">DSM 44917</strain>
    </source>
</reference>
<dbReference type="Proteomes" id="UP001183388">
    <property type="component" value="Unassembled WGS sequence"/>
</dbReference>
<accession>A0ABU2L7F5</accession>
<dbReference type="EMBL" id="JAVREN010000012">
    <property type="protein sequence ID" value="MDT0307510.1"/>
    <property type="molecule type" value="Genomic_DNA"/>
</dbReference>
<proteinExistence type="predicted"/>